<organism evidence="3 4">
    <name type="scientific">Geodermatophilus maliterrae</name>
    <dbReference type="NCBI Taxonomy" id="3162531"/>
    <lineage>
        <taxon>Bacteria</taxon>
        <taxon>Bacillati</taxon>
        <taxon>Actinomycetota</taxon>
        <taxon>Actinomycetes</taxon>
        <taxon>Geodermatophilales</taxon>
        <taxon>Geodermatophilaceae</taxon>
        <taxon>Geodermatophilus</taxon>
    </lineage>
</organism>
<evidence type="ECO:0000313" key="3">
    <source>
        <dbReference type="EMBL" id="MEX5720240.1"/>
    </source>
</evidence>
<dbReference type="PROSITE" id="PS51819">
    <property type="entry name" value="VOC"/>
    <property type="match status" value="1"/>
</dbReference>
<gene>
    <name evidence="3" type="ORF">ABQ292_17910</name>
</gene>
<dbReference type="PANTHER" id="PTHR43048">
    <property type="entry name" value="METHYLMALONYL-COA EPIMERASE"/>
    <property type="match status" value="1"/>
</dbReference>
<accession>A0ABV3XI23</accession>
<dbReference type="RefSeq" id="WP_369208871.1">
    <property type="nucleotide sequence ID" value="NZ_JBFNXQ010000064.1"/>
</dbReference>
<dbReference type="InterPro" id="IPR029068">
    <property type="entry name" value="Glyas_Bleomycin-R_OHBP_Dase"/>
</dbReference>
<reference evidence="3 4" key="1">
    <citation type="submission" date="2024-06" db="EMBL/GenBank/DDBJ databases">
        <title>Draft genome sequence of Geodermatophilus badlandi, a novel member of the Geodermatophilaceae isolated from badland sedimentary rocks in the Red desert, Wyoming, USA.</title>
        <authorList>
            <person name="Ben Tekaya S."/>
            <person name="Nouioui I."/>
            <person name="Flores G.M."/>
            <person name="Shaal M.N."/>
            <person name="Bredoire F."/>
            <person name="Basile F."/>
            <person name="Van Diepen L."/>
            <person name="Ward N.L."/>
        </authorList>
    </citation>
    <scope>NUCLEOTIDE SEQUENCE [LARGE SCALE GENOMIC DNA]</scope>
    <source>
        <strain evidence="3 4">WL48A</strain>
    </source>
</reference>
<keyword evidence="1" id="KW-0479">Metal-binding</keyword>
<evidence type="ECO:0000259" key="2">
    <source>
        <dbReference type="PROSITE" id="PS51819"/>
    </source>
</evidence>
<dbReference type="EMBL" id="JBFNXQ010000064">
    <property type="protein sequence ID" value="MEX5720240.1"/>
    <property type="molecule type" value="Genomic_DNA"/>
</dbReference>
<evidence type="ECO:0000313" key="4">
    <source>
        <dbReference type="Proteomes" id="UP001560045"/>
    </source>
</evidence>
<dbReference type="PANTHER" id="PTHR43048:SF4">
    <property type="entry name" value="RING-CLEAVING DIOXYGENASE-RELATED"/>
    <property type="match status" value="1"/>
</dbReference>
<dbReference type="InterPro" id="IPR051785">
    <property type="entry name" value="MMCE/EMCE_epimerase"/>
</dbReference>
<comment type="caution">
    <text evidence="3">The sequence shown here is derived from an EMBL/GenBank/DDBJ whole genome shotgun (WGS) entry which is preliminary data.</text>
</comment>
<protein>
    <submittedName>
        <fullName evidence="3">VOC family protein</fullName>
    </submittedName>
</protein>
<keyword evidence="4" id="KW-1185">Reference proteome</keyword>
<dbReference type="SUPFAM" id="SSF54593">
    <property type="entry name" value="Glyoxalase/Bleomycin resistance protein/Dihydroxybiphenyl dioxygenase"/>
    <property type="match status" value="1"/>
</dbReference>
<evidence type="ECO:0000256" key="1">
    <source>
        <dbReference type="ARBA" id="ARBA00022723"/>
    </source>
</evidence>
<name>A0ABV3XI23_9ACTN</name>
<feature type="domain" description="VOC" evidence="2">
    <location>
        <begin position="3"/>
        <end position="119"/>
    </location>
</feature>
<dbReference type="Proteomes" id="UP001560045">
    <property type="component" value="Unassembled WGS sequence"/>
</dbReference>
<dbReference type="InterPro" id="IPR037523">
    <property type="entry name" value="VOC_core"/>
</dbReference>
<sequence>MPSAVQPMLVTRDVERLVRFYTGVVGAVPTDRVPDDGPVFYQGLRIGDSDLGLVAAADVEVGSPGRVLLSIEVDDVDAALPRVVEFGGAAPGAPNDMPWGQRVAHVQDPDGNAVNLTTTSAG</sequence>
<dbReference type="Gene3D" id="3.10.180.10">
    <property type="entry name" value="2,3-Dihydroxybiphenyl 1,2-Dioxygenase, domain 1"/>
    <property type="match status" value="1"/>
</dbReference>
<dbReference type="InterPro" id="IPR004360">
    <property type="entry name" value="Glyas_Fos-R_dOase_dom"/>
</dbReference>
<proteinExistence type="predicted"/>
<dbReference type="Pfam" id="PF00903">
    <property type="entry name" value="Glyoxalase"/>
    <property type="match status" value="1"/>
</dbReference>